<dbReference type="InterPro" id="IPR032675">
    <property type="entry name" value="LRR_dom_sf"/>
</dbReference>
<dbReference type="Pfam" id="PF18791">
    <property type="entry name" value="Transp_inhibit"/>
    <property type="match status" value="1"/>
</dbReference>
<dbReference type="Proteomes" id="UP000504609">
    <property type="component" value="Unplaced"/>
</dbReference>
<gene>
    <name evidence="4" type="primary">LOC111447326</name>
</gene>
<name>A0A6J1FQL9_CUCMO</name>
<feature type="domain" description="COI1 F-box" evidence="1">
    <location>
        <begin position="11"/>
        <end position="51"/>
    </location>
</feature>
<accession>A0A6J1FQL9</accession>
<dbReference type="CDD" id="cd22159">
    <property type="entry name" value="F-box_AtTIR1-like"/>
    <property type="match status" value="1"/>
</dbReference>
<dbReference type="Gene3D" id="3.80.10.10">
    <property type="entry name" value="Ribonuclease Inhibitor"/>
    <property type="match status" value="1"/>
</dbReference>
<dbReference type="GeneID" id="111447326"/>
<dbReference type="Pfam" id="PF18511">
    <property type="entry name" value="F-box_5"/>
    <property type="match status" value="1"/>
</dbReference>
<dbReference type="FunFam" id="1.20.1280.50:FF:000023">
    <property type="entry name" value="F-box/LRR-repeat protein 4"/>
    <property type="match status" value="1"/>
</dbReference>
<evidence type="ECO:0000313" key="4">
    <source>
        <dbReference type="RefSeq" id="XP_022942199.1"/>
    </source>
</evidence>
<dbReference type="PANTHER" id="PTHR16134:SF43">
    <property type="entry name" value="CORONATINE-INSENSITIVE PROTEIN 1"/>
    <property type="match status" value="1"/>
</dbReference>
<keyword evidence="3" id="KW-1185">Reference proteome</keyword>
<dbReference type="SMR" id="A0A6J1FQL9"/>
<evidence type="ECO:0000313" key="3">
    <source>
        <dbReference type="Proteomes" id="UP000504609"/>
    </source>
</evidence>
<dbReference type="Gene3D" id="1.20.1280.50">
    <property type="match status" value="1"/>
</dbReference>
<evidence type="ECO:0000259" key="2">
    <source>
        <dbReference type="Pfam" id="PF18791"/>
    </source>
</evidence>
<dbReference type="SUPFAM" id="SSF52047">
    <property type="entry name" value="RNI-like"/>
    <property type="match status" value="2"/>
</dbReference>
<protein>
    <submittedName>
        <fullName evidence="4">Coronatine-insensitive protein 1-like</fullName>
    </submittedName>
</protein>
<dbReference type="PANTHER" id="PTHR16134">
    <property type="entry name" value="F-BOX/TPR REPEAT PROTEIN POF3"/>
    <property type="match status" value="1"/>
</dbReference>
<dbReference type="InterPro" id="IPR036047">
    <property type="entry name" value="F-box-like_dom_sf"/>
</dbReference>
<dbReference type="InterPro" id="IPR041101">
    <property type="entry name" value="Transp_inhibit"/>
</dbReference>
<evidence type="ECO:0000259" key="1">
    <source>
        <dbReference type="Pfam" id="PF18511"/>
    </source>
</evidence>
<dbReference type="FunFam" id="3.80.10.10:FF:000124">
    <property type="entry name" value="Coronatine-insensitive protein 1"/>
    <property type="match status" value="1"/>
</dbReference>
<dbReference type="RefSeq" id="XP_022942199.1">
    <property type="nucleotide sequence ID" value="XM_023086431.1"/>
</dbReference>
<feature type="domain" description="Transport inhibitor response 1" evidence="2">
    <location>
        <begin position="71"/>
        <end position="116"/>
    </location>
</feature>
<dbReference type="AlphaFoldDB" id="A0A6J1FQL9"/>
<proteinExistence type="predicted"/>
<dbReference type="SUPFAM" id="SSF81383">
    <property type="entry name" value="F-box domain"/>
    <property type="match status" value="1"/>
</dbReference>
<organism evidence="3 4">
    <name type="scientific">Cucurbita moschata</name>
    <name type="common">Winter crookneck squash</name>
    <name type="synonym">Cucurbita pepo var. moschata</name>
    <dbReference type="NCBI Taxonomy" id="3662"/>
    <lineage>
        <taxon>Eukaryota</taxon>
        <taxon>Viridiplantae</taxon>
        <taxon>Streptophyta</taxon>
        <taxon>Embryophyta</taxon>
        <taxon>Tracheophyta</taxon>
        <taxon>Spermatophyta</taxon>
        <taxon>Magnoliopsida</taxon>
        <taxon>eudicotyledons</taxon>
        <taxon>Gunneridae</taxon>
        <taxon>Pentapetalae</taxon>
        <taxon>rosids</taxon>
        <taxon>fabids</taxon>
        <taxon>Cucurbitales</taxon>
        <taxon>Cucurbitaceae</taxon>
        <taxon>Cucurbiteae</taxon>
        <taxon>Cucurbita</taxon>
    </lineage>
</organism>
<sequence length="591" mass="66952">MEERNVCRMNTGMSDEVLGCVMPYIHDPKDRDAISQVCRRWHELDALTRKHVTIALCYTTTPERLRRRFVHLKSLELKGKPRAAMFNLIPEDWGGFVTPWVKEIADSFNCLKYLHFRRMIVVDSDLEVLARARGHVLHSLKLDKCSGFSTDGLFHIGRSCRNLKTLFLEESSIDEKDGEWLHELATNNTVLETLNFYMTDLVKVRFQDLELIARNCRSLISVKISDCEILDLVGFFRAVGSLEEFCGGSFNDQPERYAAVALPQSLRSLGLSYMGRNEMPIVFPFANLLKKLDLLYALLHTEDHCTLIQRCPNLEVLETRNVIGDRGLEVLARHCKKLKRLRIERGADEQGLEDEEGLVSQRGLIALAQGCLKLEYLAVYVSDITNYSLECIGRYSKNLCDFRLVLLDREASITDLPLDNGVQALLRGCSEKLRRFALYLRPGGLTDVGLGYIGRYSRNVRWMLLGYVGQSDAGLLEFSRGCPSLQKLEMRGCCFSEHALAASVMQLTSLRYLWVQGYRESSSGRDLLAMARPFWNIELIPSRRVVVADQVGGRVVVEHPAHILAYYSLAGPRTDFPDSVVPLDSSSLIAA</sequence>
<reference evidence="4" key="1">
    <citation type="submission" date="2025-08" db="UniProtKB">
        <authorList>
            <consortium name="RefSeq"/>
        </authorList>
    </citation>
    <scope>IDENTIFICATION</scope>
    <source>
        <tissue evidence="4">Young leaves</tissue>
    </source>
</reference>
<dbReference type="KEGG" id="cmos:111447326"/>
<dbReference type="InterPro" id="IPR041567">
    <property type="entry name" value="COI1_F-box"/>
</dbReference>